<evidence type="ECO:0000256" key="3">
    <source>
        <dbReference type="ARBA" id="ARBA00022692"/>
    </source>
</evidence>
<gene>
    <name evidence="7" type="ORF">COX00_04285</name>
</gene>
<keyword evidence="3 6" id="KW-0812">Transmembrane</keyword>
<dbReference type="PIRSF" id="PIRSF005859">
    <property type="entry name" value="PBR"/>
    <property type="match status" value="1"/>
</dbReference>
<comment type="similarity">
    <text evidence="2">Belongs to the TspO/BZRP family.</text>
</comment>
<dbReference type="CDD" id="cd15904">
    <property type="entry name" value="TSPO_MBR"/>
    <property type="match status" value="1"/>
</dbReference>
<protein>
    <submittedName>
        <fullName evidence="7">TspO protein</fullName>
    </submittedName>
</protein>
<feature type="transmembrane region" description="Helical" evidence="6">
    <location>
        <begin position="81"/>
        <end position="100"/>
    </location>
</feature>
<evidence type="ECO:0000313" key="8">
    <source>
        <dbReference type="Proteomes" id="UP000231581"/>
    </source>
</evidence>
<dbReference type="PANTHER" id="PTHR10057">
    <property type="entry name" value="PERIPHERAL-TYPE BENZODIAZEPINE RECEPTOR"/>
    <property type="match status" value="1"/>
</dbReference>
<dbReference type="FunFam" id="1.20.1260.100:FF:000001">
    <property type="entry name" value="translocator protein 2"/>
    <property type="match status" value="1"/>
</dbReference>
<evidence type="ECO:0000256" key="5">
    <source>
        <dbReference type="ARBA" id="ARBA00023136"/>
    </source>
</evidence>
<sequence length="157" mass="17786">MKINNTFKLIIAIVVSELAGIIGSLFTAPSIAGWYSTLVKPALNPPAWVFAPVWTTLFAMMGVALFLIWKNQTTIKKNMAYRFFFAQLILNTLWSIIFFSQHNIGGALIEIIVLWLAILAAIIFFYKISKTAAWLLVPYIAWVSFAMYLNYALWALN</sequence>
<name>A0A2H0BRD4_9BACT</name>
<evidence type="ECO:0000256" key="4">
    <source>
        <dbReference type="ARBA" id="ARBA00022989"/>
    </source>
</evidence>
<dbReference type="Pfam" id="PF03073">
    <property type="entry name" value="TspO_MBR"/>
    <property type="match status" value="1"/>
</dbReference>
<dbReference type="GO" id="GO:0033013">
    <property type="term" value="P:tetrapyrrole metabolic process"/>
    <property type="evidence" value="ECO:0007669"/>
    <property type="project" value="UniProtKB-ARBA"/>
</dbReference>
<dbReference type="Gene3D" id="1.20.1260.100">
    <property type="entry name" value="TspO/MBR protein"/>
    <property type="match status" value="1"/>
</dbReference>
<proteinExistence type="inferred from homology"/>
<accession>A0A2H0BRD4</accession>
<dbReference type="InterPro" id="IPR004307">
    <property type="entry name" value="TspO_MBR"/>
</dbReference>
<reference evidence="7 8" key="1">
    <citation type="submission" date="2017-09" db="EMBL/GenBank/DDBJ databases">
        <title>Depth-based differentiation of microbial function through sediment-hosted aquifers and enrichment of novel symbionts in the deep terrestrial subsurface.</title>
        <authorList>
            <person name="Probst A.J."/>
            <person name="Ladd B."/>
            <person name="Jarett J.K."/>
            <person name="Geller-Mcgrath D.E."/>
            <person name="Sieber C.M."/>
            <person name="Emerson J.B."/>
            <person name="Anantharaman K."/>
            <person name="Thomas B.C."/>
            <person name="Malmstrom R."/>
            <person name="Stieglmeier M."/>
            <person name="Klingl A."/>
            <person name="Woyke T."/>
            <person name="Ryan C.M."/>
            <person name="Banfield J.F."/>
        </authorList>
    </citation>
    <scope>NUCLEOTIDE SEQUENCE [LARGE SCALE GENOMIC DNA]</scope>
    <source>
        <strain evidence="7">CG22_combo_CG10-13_8_21_14_all_47_17</strain>
    </source>
</reference>
<feature type="transmembrane region" description="Helical" evidence="6">
    <location>
        <begin position="47"/>
        <end position="69"/>
    </location>
</feature>
<feature type="transmembrane region" description="Helical" evidence="6">
    <location>
        <begin position="106"/>
        <end position="126"/>
    </location>
</feature>
<evidence type="ECO:0000256" key="6">
    <source>
        <dbReference type="SAM" id="Phobius"/>
    </source>
</evidence>
<evidence type="ECO:0000256" key="1">
    <source>
        <dbReference type="ARBA" id="ARBA00004141"/>
    </source>
</evidence>
<dbReference type="GO" id="GO:0016020">
    <property type="term" value="C:membrane"/>
    <property type="evidence" value="ECO:0007669"/>
    <property type="project" value="UniProtKB-SubCell"/>
</dbReference>
<organism evidence="7 8">
    <name type="scientific">Candidatus Uhrbacteria bacterium CG22_combo_CG10-13_8_21_14_all_47_17</name>
    <dbReference type="NCBI Taxonomy" id="1975041"/>
    <lineage>
        <taxon>Bacteria</taxon>
        <taxon>Candidatus Uhriibacteriota</taxon>
    </lineage>
</organism>
<dbReference type="AlphaFoldDB" id="A0A2H0BRD4"/>
<dbReference type="EMBL" id="PCSZ01000076">
    <property type="protein sequence ID" value="PIP60247.1"/>
    <property type="molecule type" value="Genomic_DNA"/>
</dbReference>
<feature type="transmembrane region" description="Helical" evidence="6">
    <location>
        <begin position="9"/>
        <end position="35"/>
    </location>
</feature>
<feature type="transmembrane region" description="Helical" evidence="6">
    <location>
        <begin position="133"/>
        <end position="154"/>
    </location>
</feature>
<dbReference type="Proteomes" id="UP000231581">
    <property type="component" value="Unassembled WGS sequence"/>
</dbReference>
<keyword evidence="5 6" id="KW-0472">Membrane</keyword>
<evidence type="ECO:0000256" key="2">
    <source>
        <dbReference type="ARBA" id="ARBA00007524"/>
    </source>
</evidence>
<dbReference type="InterPro" id="IPR038330">
    <property type="entry name" value="TspO/MBR-related_sf"/>
</dbReference>
<evidence type="ECO:0000313" key="7">
    <source>
        <dbReference type="EMBL" id="PIP60247.1"/>
    </source>
</evidence>
<keyword evidence="4 6" id="KW-1133">Transmembrane helix</keyword>
<dbReference type="PANTHER" id="PTHR10057:SF0">
    <property type="entry name" value="TRANSLOCATOR PROTEIN"/>
    <property type="match status" value="1"/>
</dbReference>
<comment type="caution">
    <text evidence="7">The sequence shown here is derived from an EMBL/GenBank/DDBJ whole genome shotgun (WGS) entry which is preliminary data.</text>
</comment>
<comment type="subcellular location">
    <subcellularLocation>
        <location evidence="1">Membrane</location>
        <topology evidence="1">Multi-pass membrane protein</topology>
    </subcellularLocation>
</comment>